<evidence type="ECO:0000313" key="5">
    <source>
        <dbReference type="EMBL" id="MBO8472732.1"/>
    </source>
</evidence>
<dbReference type="Gene3D" id="3.40.50.10860">
    <property type="entry name" value="Leucine Dehydrogenase, chain A, domain 1"/>
    <property type="match status" value="1"/>
</dbReference>
<evidence type="ECO:0000256" key="3">
    <source>
        <dbReference type="ARBA" id="ARBA00023141"/>
    </source>
</evidence>
<reference evidence="5" key="2">
    <citation type="journal article" date="2021" name="PeerJ">
        <title>Extensive microbial diversity within the chicken gut microbiome revealed by metagenomics and culture.</title>
        <authorList>
            <person name="Gilroy R."/>
            <person name="Ravi A."/>
            <person name="Getino M."/>
            <person name="Pursley I."/>
            <person name="Horton D.L."/>
            <person name="Alikhan N.F."/>
            <person name="Baker D."/>
            <person name="Gharbi K."/>
            <person name="Hall N."/>
            <person name="Watson M."/>
            <person name="Adriaenssens E.M."/>
            <person name="Foster-Nyarko E."/>
            <person name="Jarju S."/>
            <person name="Secka A."/>
            <person name="Antonio M."/>
            <person name="Oren A."/>
            <person name="Chaudhuri R.R."/>
            <person name="La Ragione R."/>
            <person name="Hildebrand F."/>
            <person name="Pallen M.J."/>
        </authorList>
    </citation>
    <scope>NUCLEOTIDE SEQUENCE</scope>
    <source>
        <strain evidence="5">B1-8020</strain>
    </source>
</reference>
<sequence>MATKKFGLIGKPIGHSLSPALFNAAYAGRYTYGLIEEPGFNESMFRFKAEYDGINITSPYKRMAAEEADISDDTVKRIGAANILVKTPEGLLRAYNSDYSGLKMVLGDHFEIEDDSSVQKNIRALVIGCGGAGMAAACASSDLGMETVIVNRTQAAVDRFVARPGNEKIIGGKIRDLENLMYESQLIIYTIPVVMEELSRLPKRFYTGKSILEANYRNPSFSREYRGMSIGKEGIRFKNDFIGIPQRCYYLSGEIWLIAQAITGFRMLTGEDPDEAAMLNYISENKKIM</sequence>
<dbReference type="InterPro" id="IPR022893">
    <property type="entry name" value="Shikimate_DH_fam"/>
</dbReference>
<dbReference type="InterPro" id="IPR036291">
    <property type="entry name" value="NAD(P)-bd_dom_sf"/>
</dbReference>
<dbReference type="SUPFAM" id="SSF51735">
    <property type="entry name" value="NAD(P)-binding Rossmann-fold domains"/>
    <property type="match status" value="1"/>
</dbReference>
<dbReference type="GO" id="GO:0009423">
    <property type="term" value="P:chorismate biosynthetic process"/>
    <property type="evidence" value="ECO:0007669"/>
    <property type="project" value="TreeGrafter"/>
</dbReference>
<dbReference type="PANTHER" id="PTHR21089">
    <property type="entry name" value="SHIKIMATE DEHYDROGENASE"/>
    <property type="match status" value="1"/>
</dbReference>
<gene>
    <name evidence="5" type="ORF">IAB81_03805</name>
</gene>
<name>A0A9D9IH68_9BACT</name>
<comment type="caution">
    <text evidence="5">The sequence shown here is derived from an EMBL/GenBank/DDBJ whole genome shotgun (WGS) entry which is preliminary data.</text>
</comment>
<keyword evidence="3" id="KW-0028">Amino-acid biosynthesis</keyword>
<comment type="pathway">
    <text evidence="1">Metabolic intermediate biosynthesis; chorismate biosynthesis; chorismate from D-erythrose 4-phosphate and phosphoenolpyruvate: step 4/7.</text>
</comment>
<dbReference type="Gene3D" id="3.40.50.720">
    <property type="entry name" value="NAD(P)-binding Rossmann-like Domain"/>
    <property type="match status" value="1"/>
</dbReference>
<reference evidence="5" key="1">
    <citation type="submission" date="2020-10" db="EMBL/GenBank/DDBJ databases">
        <authorList>
            <person name="Gilroy R."/>
        </authorList>
    </citation>
    <scope>NUCLEOTIDE SEQUENCE</scope>
    <source>
        <strain evidence="5">B1-8020</strain>
    </source>
</reference>
<evidence type="ECO:0000259" key="4">
    <source>
        <dbReference type="Pfam" id="PF08501"/>
    </source>
</evidence>
<keyword evidence="2" id="KW-0560">Oxidoreductase</keyword>
<dbReference type="Pfam" id="PF08501">
    <property type="entry name" value="Shikimate_dh_N"/>
    <property type="match status" value="1"/>
</dbReference>
<feature type="domain" description="Shikimate dehydrogenase substrate binding N-terminal" evidence="4">
    <location>
        <begin position="8"/>
        <end position="83"/>
    </location>
</feature>
<dbReference type="Proteomes" id="UP000823604">
    <property type="component" value="Unassembled WGS sequence"/>
</dbReference>
<organism evidence="5 6">
    <name type="scientific">Candidatus Merdivivens pullicola</name>
    <dbReference type="NCBI Taxonomy" id="2840872"/>
    <lineage>
        <taxon>Bacteria</taxon>
        <taxon>Pseudomonadati</taxon>
        <taxon>Bacteroidota</taxon>
        <taxon>Bacteroidia</taxon>
        <taxon>Bacteroidales</taxon>
        <taxon>Muribaculaceae</taxon>
        <taxon>Muribaculaceae incertae sedis</taxon>
        <taxon>Candidatus Merdivivens</taxon>
    </lineage>
</organism>
<dbReference type="GO" id="GO:0009073">
    <property type="term" value="P:aromatic amino acid family biosynthetic process"/>
    <property type="evidence" value="ECO:0007669"/>
    <property type="project" value="UniProtKB-KW"/>
</dbReference>
<dbReference type="InterPro" id="IPR013708">
    <property type="entry name" value="Shikimate_DH-bd_N"/>
</dbReference>
<accession>A0A9D9IH68</accession>
<dbReference type="AlphaFoldDB" id="A0A9D9IH68"/>
<proteinExistence type="predicted"/>
<protein>
    <recommendedName>
        <fullName evidence="4">Shikimate dehydrogenase substrate binding N-terminal domain-containing protein</fullName>
    </recommendedName>
</protein>
<dbReference type="GO" id="GO:0019632">
    <property type="term" value="P:shikimate metabolic process"/>
    <property type="evidence" value="ECO:0007669"/>
    <property type="project" value="TreeGrafter"/>
</dbReference>
<dbReference type="SUPFAM" id="SSF53223">
    <property type="entry name" value="Aminoacid dehydrogenase-like, N-terminal domain"/>
    <property type="match status" value="1"/>
</dbReference>
<dbReference type="PANTHER" id="PTHR21089:SF1">
    <property type="entry name" value="BIFUNCTIONAL 3-DEHYDROQUINATE DEHYDRATASE_SHIKIMATE DEHYDROGENASE, CHLOROPLASTIC"/>
    <property type="match status" value="1"/>
</dbReference>
<dbReference type="InterPro" id="IPR046346">
    <property type="entry name" value="Aminoacid_DH-like_N_sf"/>
</dbReference>
<dbReference type="EMBL" id="JADIMA010000036">
    <property type="protein sequence ID" value="MBO8472732.1"/>
    <property type="molecule type" value="Genomic_DNA"/>
</dbReference>
<evidence type="ECO:0000256" key="2">
    <source>
        <dbReference type="ARBA" id="ARBA00023002"/>
    </source>
</evidence>
<evidence type="ECO:0000256" key="1">
    <source>
        <dbReference type="ARBA" id="ARBA00004871"/>
    </source>
</evidence>
<dbReference type="GO" id="GO:0004764">
    <property type="term" value="F:shikimate 3-dehydrogenase (NADP+) activity"/>
    <property type="evidence" value="ECO:0007669"/>
    <property type="project" value="InterPro"/>
</dbReference>
<keyword evidence="3" id="KW-0057">Aromatic amino acid biosynthesis</keyword>
<evidence type="ECO:0000313" key="6">
    <source>
        <dbReference type="Proteomes" id="UP000823604"/>
    </source>
</evidence>